<dbReference type="Pfam" id="PF13966">
    <property type="entry name" value="zf-RVT"/>
    <property type="match status" value="1"/>
</dbReference>
<sequence>MLNPLSSTHEKVNDFWTNRRWDVEKFMRVVPLSSVHRIAAIPFDLSQDDKAWWNLDPTGAFTIKSAWNVVRQTAGNRPLLADFWSPNVRPTISIFGWRIVHNFLPVDARFKSKGVHLASKCPCCREEENLQHVFLNSEAIREVWGYFGGFFHITTTPDTCFITIMLQHWKVSTPFFSKGHVRCLIPLLIEPS</sequence>
<evidence type="ECO:0000313" key="2">
    <source>
        <dbReference type="EMBL" id="KAL0433013.1"/>
    </source>
</evidence>
<proteinExistence type="predicted"/>
<dbReference type="EMBL" id="JACGWN010000009">
    <property type="protein sequence ID" value="KAL0433013.1"/>
    <property type="molecule type" value="Genomic_DNA"/>
</dbReference>
<gene>
    <name evidence="2" type="ORF">Slati_2635600</name>
</gene>
<protein>
    <recommendedName>
        <fullName evidence="1">Reverse transcriptase zinc-binding domain-containing protein</fullName>
    </recommendedName>
</protein>
<name>A0AAW2VUB6_9LAMI</name>
<accession>A0AAW2VUB6</accession>
<feature type="domain" description="Reverse transcriptase zinc-binding" evidence="1">
    <location>
        <begin position="61"/>
        <end position="144"/>
    </location>
</feature>
<reference evidence="2" key="2">
    <citation type="journal article" date="2024" name="Plant">
        <title>Genomic evolution and insights into agronomic trait innovations of Sesamum species.</title>
        <authorList>
            <person name="Miao H."/>
            <person name="Wang L."/>
            <person name="Qu L."/>
            <person name="Liu H."/>
            <person name="Sun Y."/>
            <person name="Le M."/>
            <person name="Wang Q."/>
            <person name="Wei S."/>
            <person name="Zheng Y."/>
            <person name="Lin W."/>
            <person name="Duan Y."/>
            <person name="Cao H."/>
            <person name="Xiong S."/>
            <person name="Wang X."/>
            <person name="Wei L."/>
            <person name="Li C."/>
            <person name="Ma Q."/>
            <person name="Ju M."/>
            <person name="Zhao R."/>
            <person name="Li G."/>
            <person name="Mu C."/>
            <person name="Tian Q."/>
            <person name="Mei H."/>
            <person name="Zhang T."/>
            <person name="Gao T."/>
            <person name="Zhang H."/>
        </authorList>
    </citation>
    <scope>NUCLEOTIDE SEQUENCE</scope>
    <source>
        <strain evidence="2">KEN1</strain>
    </source>
</reference>
<dbReference type="AlphaFoldDB" id="A0AAW2VUB6"/>
<evidence type="ECO:0000259" key="1">
    <source>
        <dbReference type="Pfam" id="PF13966"/>
    </source>
</evidence>
<dbReference type="InterPro" id="IPR026960">
    <property type="entry name" value="RVT-Znf"/>
</dbReference>
<comment type="caution">
    <text evidence="2">The sequence shown here is derived from an EMBL/GenBank/DDBJ whole genome shotgun (WGS) entry which is preliminary data.</text>
</comment>
<organism evidence="2">
    <name type="scientific">Sesamum latifolium</name>
    <dbReference type="NCBI Taxonomy" id="2727402"/>
    <lineage>
        <taxon>Eukaryota</taxon>
        <taxon>Viridiplantae</taxon>
        <taxon>Streptophyta</taxon>
        <taxon>Embryophyta</taxon>
        <taxon>Tracheophyta</taxon>
        <taxon>Spermatophyta</taxon>
        <taxon>Magnoliopsida</taxon>
        <taxon>eudicotyledons</taxon>
        <taxon>Gunneridae</taxon>
        <taxon>Pentapetalae</taxon>
        <taxon>asterids</taxon>
        <taxon>lamiids</taxon>
        <taxon>Lamiales</taxon>
        <taxon>Pedaliaceae</taxon>
        <taxon>Sesamum</taxon>
    </lineage>
</organism>
<reference evidence="2" key="1">
    <citation type="submission" date="2020-06" db="EMBL/GenBank/DDBJ databases">
        <authorList>
            <person name="Li T."/>
            <person name="Hu X."/>
            <person name="Zhang T."/>
            <person name="Song X."/>
            <person name="Zhang H."/>
            <person name="Dai N."/>
            <person name="Sheng W."/>
            <person name="Hou X."/>
            <person name="Wei L."/>
        </authorList>
    </citation>
    <scope>NUCLEOTIDE SEQUENCE</scope>
    <source>
        <strain evidence="2">KEN1</strain>
        <tissue evidence="2">Leaf</tissue>
    </source>
</reference>